<protein>
    <submittedName>
        <fullName evidence="1">Uncharacterized protein</fullName>
    </submittedName>
</protein>
<organism evidence="1 2">
    <name type="scientific">Algoriphagus winogradskyi</name>
    <dbReference type="NCBI Taxonomy" id="237017"/>
    <lineage>
        <taxon>Bacteria</taxon>
        <taxon>Pseudomonadati</taxon>
        <taxon>Bacteroidota</taxon>
        <taxon>Cytophagia</taxon>
        <taxon>Cytophagales</taxon>
        <taxon>Cyclobacteriaceae</taxon>
        <taxon>Algoriphagus</taxon>
    </lineage>
</organism>
<name>A0ABY1NTU0_9BACT</name>
<dbReference type="RefSeq" id="WP_283412437.1">
    <property type="nucleotide sequence ID" value="NZ_FXUA01000002.1"/>
</dbReference>
<gene>
    <name evidence="1" type="ORF">SAMN06265367_102739</name>
</gene>
<reference evidence="1 2" key="1">
    <citation type="submission" date="2017-05" db="EMBL/GenBank/DDBJ databases">
        <authorList>
            <person name="Varghese N."/>
            <person name="Submissions S."/>
        </authorList>
    </citation>
    <scope>NUCLEOTIDE SEQUENCE [LARGE SCALE GENOMIC DNA]</scope>
    <source>
        <strain evidence="1 2">DSM 15360</strain>
    </source>
</reference>
<sequence>MKPLILNFAENNGKEDLDYSIIEYSKNQNLSVLKGTNIPAISQVNLGTQTNTRVSGEGTDSDFDRHHRLNSILHTSTKSLSNSEITDSDFDLGKLINLLDTNTNTKTIESSDSDR</sequence>
<comment type="caution">
    <text evidence="1">The sequence shown here is derived from an EMBL/GenBank/DDBJ whole genome shotgun (WGS) entry which is preliminary data.</text>
</comment>
<proteinExistence type="predicted"/>
<accession>A0ABY1NTU0</accession>
<keyword evidence="2" id="KW-1185">Reference proteome</keyword>
<dbReference type="EMBL" id="FXUA01000002">
    <property type="protein sequence ID" value="SMP17119.1"/>
    <property type="molecule type" value="Genomic_DNA"/>
</dbReference>
<evidence type="ECO:0000313" key="2">
    <source>
        <dbReference type="Proteomes" id="UP001157915"/>
    </source>
</evidence>
<evidence type="ECO:0000313" key="1">
    <source>
        <dbReference type="EMBL" id="SMP17119.1"/>
    </source>
</evidence>
<dbReference type="Proteomes" id="UP001157915">
    <property type="component" value="Unassembled WGS sequence"/>
</dbReference>